<evidence type="ECO:0000313" key="3">
    <source>
        <dbReference type="EMBL" id="KAF9070124.1"/>
    </source>
</evidence>
<dbReference type="OrthoDB" id="2864380at2759"/>
<feature type="transmembrane region" description="Helical" evidence="1">
    <location>
        <begin position="216"/>
        <end position="240"/>
    </location>
</feature>
<feature type="transmembrane region" description="Helical" evidence="1">
    <location>
        <begin position="261"/>
        <end position="281"/>
    </location>
</feature>
<sequence>MQKVHVHSGRSDVLLLGNISLFWFVFHLRYYFQDFALSFFHKFFPECQIQPQILRRPFFRWVSIFLHLSTLSFTVSSSLPDCLAIVQLWTYINMSRDRWLFRVLVISLFLLDLAATYFDVGLLHFYLVSHFGDVFIFTTPETFLIIEILLTAVIVFVVDLYFASRVAILKQVHWSVLVVIVTTDVLALFISILSVIISFNSVFFANHGFTPEHNEIVIGIENGISTVCEMLATAALAWSLRSSRTGASRTDSVLLKLYSYTITRGILLTVIQVLALVVYLAQPSKLTWLAFHMCLSKLYFITMSEMLNTRPYLRRSLDRTITDSEVGEVIRRCGPSIVRGTSFVLESNADSHQSESDYRLTQLSTSVVSEDPEDHEESMISVKGQENFLAESLFDETGTY</sequence>
<dbReference type="PANTHER" id="PTHR40465:SF1">
    <property type="entry name" value="DUF6534 DOMAIN-CONTAINING PROTEIN"/>
    <property type="match status" value="1"/>
</dbReference>
<feature type="transmembrane region" description="Helical" evidence="1">
    <location>
        <begin position="143"/>
        <end position="162"/>
    </location>
</feature>
<keyword evidence="1" id="KW-0472">Membrane</keyword>
<dbReference type="PANTHER" id="PTHR40465">
    <property type="entry name" value="CHROMOSOME 1, WHOLE GENOME SHOTGUN SEQUENCE"/>
    <property type="match status" value="1"/>
</dbReference>
<keyword evidence="4" id="KW-1185">Reference proteome</keyword>
<accession>A0A9P5PQ63</accession>
<name>A0A9P5PQ63_9AGAR</name>
<proteinExistence type="predicted"/>
<evidence type="ECO:0000313" key="4">
    <source>
        <dbReference type="Proteomes" id="UP000772434"/>
    </source>
</evidence>
<keyword evidence="1" id="KW-0812">Transmembrane</keyword>
<keyword evidence="1" id="KW-1133">Transmembrane helix</keyword>
<feature type="transmembrane region" description="Helical" evidence="1">
    <location>
        <begin position="64"/>
        <end position="92"/>
    </location>
</feature>
<dbReference type="InterPro" id="IPR045339">
    <property type="entry name" value="DUF6534"/>
</dbReference>
<feature type="domain" description="DUF6534" evidence="2">
    <location>
        <begin position="225"/>
        <end position="311"/>
    </location>
</feature>
<dbReference type="EMBL" id="JADNRY010000044">
    <property type="protein sequence ID" value="KAF9070124.1"/>
    <property type="molecule type" value="Genomic_DNA"/>
</dbReference>
<dbReference type="Proteomes" id="UP000772434">
    <property type="component" value="Unassembled WGS sequence"/>
</dbReference>
<reference evidence="3" key="1">
    <citation type="submission" date="2020-11" db="EMBL/GenBank/DDBJ databases">
        <authorList>
            <consortium name="DOE Joint Genome Institute"/>
            <person name="Ahrendt S."/>
            <person name="Riley R."/>
            <person name="Andreopoulos W."/>
            <person name="Labutti K."/>
            <person name="Pangilinan J."/>
            <person name="Ruiz-Duenas F.J."/>
            <person name="Barrasa J.M."/>
            <person name="Sanchez-Garcia M."/>
            <person name="Camarero S."/>
            <person name="Miyauchi S."/>
            <person name="Serrano A."/>
            <person name="Linde D."/>
            <person name="Babiker R."/>
            <person name="Drula E."/>
            <person name="Ayuso-Fernandez I."/>
            <person name="Pacheco R."/>
            <person name="Padilla G."/>
            <person name="Ferreira P."/>
            <person name="Barriuso J."/>
            <person name="Kellner H."/>
            <person name="Castanera R."/>
            <person name="Alfaro M."/>
            <person name="Ramirez L."/>
            <person name="Pisabarro A.G."/>
            <person name="Kuo A."/>
            <person name="Tritt A."/>
            <person name="Lipzen A."/>
            <person name="He G."/>
            <person name="Yan M."/>
            <person name="Ng V."/>
            <person name="Cullen D."/>
            <person name="Martin F."/>
            <person name="Rosso M.-N."/>
            <person name="Henrissat B."/>
            <person name="Hibbett D."/>
            <person name="Martinez A.T."/>
            <person name="Grigoriev I.V."/>
        </authorList>
    </citation>
    <scope>NUCLEOTIDE SEQUENCE</scope>
    <source>
        <strain evidence="3">AH 40177</strain>
    </source>
</reference>
<feature type="transmembrane region" description="Helical" evidence="1">
    <location>
        <begin position="12"/>
        <end position="32"/>
    </location>
</feature>
<gene>
    <name evidence="3" type="ORF">BDP27DRAFT_1324334</name>
</gene>
<comment type="caution">
    <text evidence="3">The sequence shown here is derived from an EMBL/GenBank/DDBJ whole genome shotgun (WGS) entry which is preliminary data.</text>
</comment>
<protein>
    <recommendedName>
        <fullName evidence="2">DUF6534 domain-containing protein</fullName>
    </recommendedName>
</protein>
<dbReference type="Pfam" id="PF20152">
    <property type="entry name" value="DUF6534"/>
    <property type="match status" value="1"/>
</dbReference>
<evidence type="ECO:0000259" key="2">
    <source>
        <dbReference type="Pfam" id="PF20152"/>
    </source>
</evidence>
<evidence type="ECO:0000256" key="1">
    <source>
        <dbReference type="SAM" id="Phobius"/>
    </source>
</evidence>
<organism evidence="3 4">
    <name type="scientific">Rhodocollybia butyracea</name>
    <dbReference type="NCBI Taxonomy" id="206335"/>
    <lineage>
        <taxon>Eukaryota</taxon>
        <taxon>Fungi</taxon>
        <taxon>Dikarya</taxon>
        <taxon>Basidiomycota</taxon>
        <taxon>Agaricomycotina</taxon>
        <taxon>Agaricomycetes</taxon>
        <taxon>Agaricomycetidae</taxon>
        <taxon>Agaricales</taxon>
        <taxon>Marasmiineae</taxon>
        <taxon>Omphalotaceae</taxon>
        <taxon>Rhodocollybia</taxon>
    </lineage>
</organism>
<feature type="transmembrane region" description="Helical" evidence="1">
    <location>
        <begin position="174"/>
        <end position="196"/>
    </location>
</feature>
<dbReference type="AlphaFoldDB" id="A0A9P5PQ63"/>
<feature type="transmembrane region" description="Helical" evidence="1">
    <location>
        <begin position="99"/>
        <end position="123"/>
    </location>
</feature>